<dbReference type="EMBL" id="JEME01002090">
    <property type="protein sequence ID" value="KYG05320.1"/>
    <property type="molecule type" value="Genomic_DNA"/>
</dbReference>
<dbReference type="NCBIfam" id="TIGR00462">
    <property type="entry name" value="genX"/>
    <property type="match status" value="1"/>
</dbReference>
<keyword evidence="1 5" id="KW-0436">Ligase</keyword>
<dbReference type="AlphaFoldDB" id="A0A150TKX1"/>
<organism evidence="5 6">
    <name type="scientific">Sorangium cellulosum</name>
    <name type="common">Polyangium cellulosum</name>
    <dbReference type="NCBI Taxonomy" id="56"/>
    <lineage>
        <taxon>Bacteria</taxon>
        <taxon>Pseudomonadati</taxon>
        <taxon>Myxococcota</taxon>
        <taxon>Polyangia</taxon>
        <taxon>Polyangiales</taxon>
        <taxon>Polyangiaceae</taxon>
        <taxon>Sorangium</taxon>
    </lineage>
</organism>
<dbReference type="GO" id="GO:0004824">
    <property type="term" value="F:lysine-tRNA ligase activity"/>
    <property type="evidence" value="ECO:0007669"/>
    <property type="project" value="InterPro"/>
</dbReference>
<dbReference type="Pfam" id="PF00152">
    <property type="entry name" value="tRNA-synt_2"/>
    <property type="match status" value="1"/>
</dbReference>
<dbReference type="GO" id="GO:0000049">
    <property type="term" value="F:tRNA binding"/>
    <property type="evidence" value="ECO:0007669"/>
    <property type="project" value="TreeGrafter"/>
</dbReference>
<dbReference type="GO" id="GO:0006430">
    <property type="term" value="P:lysyl-tRNA aminoacylation"/>
    <property type="evidence" value="ECO:0007669"/>
    <property type="project" value="InterPro"/>
</dbReference>
<dbReference type="SUPFAM" id="SSF55681">
    <property type="entry name" value="Class II aaRS and biotin synthetases"/>
    <property type="match status" value="1"/>
</dbReference>
<name>A0A150TKX1_SORCE</name>
<dbReference type="InterPro" id="IPR004525">
    <property type="entry name" value="EpmA"/>
</dbReference>
<dbReference type="PANTHER" id="PTHR42918:SF6">
    <property type="entry name" value="ELONGATION FACTOR P--(R)-BETA-LYSINE LIGASE"/>
    <property type="match status" value="1"/>
</dbReference>
<evidence type="ECO:0000256" key="1">
    <source>
        <dbReference type="ARBA" id="ARBA00022598"/>
    </source>
</evidence>
<accession>A0A150TKX1</accession>
<evidence type="ECO:0000259" key="4">
    <source>
        <dbReference type="PROSITE" id="PS50862"/>
    </source>
</evidence>
<dbReference type="NCBIfam" id="NF006828">
    <property type="entry name" value="PRK09350.1"/>
    <property type="match status" value="1"/>
</dbReference>
<proteinExistence type="predicted"/>
<dbReference type="PANTHER" id="PTHR42918">
    <property type="entry name" value="LYSYL-TRNA SYNTHETASE"/>
    <property type="match status" value="1"/>
</dbReference>
<dbReference type="InterPro" id="IPR045864">
    <property type="entry name" value="aa-tRNA-synth_II/BPL/LPL"/>
</dbReference>
<dbReference type="InterPro" id="IPR018149">
    <property type="entry name" value="Lys-tRNA-synth_II_C"/>
</dbReference>
<dbReference type="Gene3D" id="3.30.930.10">
    <property type="entry name" value="Bira Bifunctional Protein, Domain 2"/>
    <property type="match status" value="1"/>
</dbReference>
<sequence length="322" mass="34509">APPSSETERAIHRGLGLALARRAAALAAVRALFAERGFLEVETPSMVPSPGLDLHLDAFAVEAARPTFLITSPEYQMKRLLSGGVPRCFQLARCFRRGELGDRHNPEFTMLEWYRAFAGVDEVMRDTEAIVQRVAGALGAGGAISVSGKAVRLTPPFPRISVGDAFARWAGVAADDAIALASSDEERFFRLLVDAVEPAIAALPHPVFLVDFPAPFASLARLKPGDPRVCERFELYVAGVELCNGFGELTDPVEQRARLLADQAARAARGKPVYPIDERFLGALEEGMPPAAGNALGVDRLVALCLGATSIGDVLAFPHGWL</sequence>
<reference evidence="5 6" key="1">
    <citation type="submission" date="2014-02" db="EMBL/GenBank/DDBJ databases">
        <title>The small core and large imbalanced accessory genome model reveals a collaborative survival strategy of Sorangium cellulosum strains in nature.</title>
        <authorList>
            <person name="Han K."/>
            <person name="Peng R."/>
            <person name="Blom J."/>
            <person name="Li Y.-Z."/>
        </authorList>
    </citation>
    <scope>NUCLEOTIDE SEQUENCE [LARGE SCALE GENOMIC DNA]</scope>
    <source>
        <strain evidence="5 6">So0007-03</strain>
    </source>
</reference>
<dbReference type="GO" id="GO:0005524">
    <property type="term" value="F:ATP binding"/>
    <property type="evidence" value="ECO:0007669"/>
    <property type="project" value="UniProtKB-KW"/>
</dbReference>
<dbReference type="PRINTS" id="PR00982">
    <property type="entry name" value="TRNASYNTHLYS"/>
</dbReference>
<comment type="caution">
    <text evidence="5">The sequence shown here is derived from an EMBL/GenBank/DDBJ whole genome shotgun (WGS) entry which is preliminary data.</text>
</comment>
<evidence type="ECO:0000313" key="6">
    <source>
        <dbReference type="Proteomes" id="UP000075502"/>
    </source>
</evidence>
<keyword evidence="2" id="KW-0547">Nucleotide-binding</keyword>
<feature type="domain" description="Aminoacyl-transfer RNA synthetases class-II family profile" evidence="4">
    <location>
        <begin position="27"/>
        <end position="318"/>
    </location>
</feature>
<evidence type="ECO:0000313" key="5">
    <source>
        <dbReference type="EMBL" id="KYG05320.1"/>
    </source>
</evidence>
<dbReference type="Proteomes" id="UP000075502">
    <property type="component" value="Unassembled WGS sequence"/>
</dbReference>
<gene>
    <name evidence="5" type="ORF">BE21_41515</name>
</gene>
<feature type="non-terminal residue" evidence="5">
    <location>
        <position position="1"/>
    </location>
</feature>
<dbReference type="InterPro" id="IPR006195">
    <property type="entry name" value="aa-tRNA-synth_II"/>
</dbReference>
<dbReference type="GO" id="GO:0005829">
    <property type="term" value="C:cytosol"/>
    <property type="evidence" value="ECO:0007669"/>
    <property type="project" value="TreeGrafter"/>
</dbReference>
<dbReference type="InterPro" id="IPR004364">
    <property type="entry name" value="Aa-tRNA-synt_II"/>
</dbReference>
<evidence type="ECO:0000256" key="2">
    <source>
        <dbReference type="ARBA" id="ARBA00022741"/>
    </source>
</evidence>
<dbReference type="PROSITE" id="PS50862">
    <property type="entry name" value="AA_TRNA_LIGASE_II"/>
    <property type="match status" value="1"/>
</dbReference>
<keyword evidence="3" id="KW-0067">ATP-binding</keyword>
<protein>
    <submittedName>
        <fullName evidence="5">Lysine--tRNA ligase</fullName>
    </submittedName>
</protein>
<evidence type="ECO:0000256" key="3">
    <source>
        <dbReference type="ARBA" id="ARBA00022840"/>
    </source>
</evidence>